<dbReference type="Pfam" id="PF05825">
    <property type="entry name" value="PSP94"/>
    <property type="match status" value="1"/>
</dbReference>
<organism evidence="5 6">
    <name type="scientific">Columbina picui</name>
    <name type="common">Picui ground-dove</name>
    <dbReference type="NCBI Taxonomy" id="115618"/>
    <lineage>
        <taxon>Eukaryota</taxon>
        <taxon>Metazoa</taxon>
        <taxon>Chordata</taxon>
        <taxon>Craniata</taxon>
        <taxon>Vertebrata</taxon>
        <taxon>Euteleostomi</taxon>
        <taxon>Archelosauria</taxon>
        <taxon>Archosauria</taxon>
        <taxon>Dinosauria</taxon>
        <taxon>Saurischia</taxon>
        <taxon>Theropoda</taxon>
        <taxon>Coelurosauria</taxon>
        <taxon>Aves</taxon>
        <taxon>Neognathae</taxon>
        <taxon>Neoaves</taxon>
        <taxon>Columbimorphae</taxon>
        <taxon>Columbiformes</taxon>
        <taxon>Columbidae</taxon>
        <taxon>Columbina</taxon>
    </lineage>
</organism>
<dbReference type="AlphaFoldDB" id="A0A7K4RX88"/>
<accession>A0A7K4RX88</accession>
<evidence type="ECO:0000256" key="2">
    <source>
        <dbReference type="ARBA" id="ARBA00010352"/>
    </source>
</evidence>
<dbReference type="EMBL" id="VYZG01000588">
    <property type="protein sequence ID" value="NWQ78036.1"/>
    <property type="molecule type" value="Genomic_DNA"/>
</dbReference>
<comment type="similarity">
    <text evidence="2">Belongs to the beta-microseminoprotein family.</text>
</comment>
<dbReference type="PANTHER" id="PTHR10500">
    <property type="entry name" value="BETA-MICROSEMINOPROTEIN"/>
    <property type="match status" value="1"/>
</dbReference>
<gene>
    <name evidence="5" type="primary">Msmb_1</name>
    <name evidence="5" type="ORF">COLPIC_R10185</name>
</gene>
<dbReference type="GO" id="GO:0005576">
    <property type="term" value="C:extracellular region"/>
    <property type="evidence" value="ECO:0007669"/>
    <property type="project" value="UniProtKB-SubCell"/>
</dbReference>
<dbReference type="Gene3D" id="2.10.70.10">
    <property type="entry name" value="Complement Module, domain 1"/>
    <property type="match status" value="1"/>
</dbReference>
<sequence>CLDSNGEMHEFGTHWTNTECYSCSCTRSGIDCCSTFMIPTKYDKEKCVSIFNKETCTYKVVEKEDHSKECPIYEAVG</sequence>
<keyword evidence="4" id="KW-1015">Disulfide bond</keyword>
<evidence type="ECO:0000313" key="5">
    <source>
        <dbReference type="EMBL" id="NWQ78036.1"/>
    </source>
</evidence>
<protein>
    <submittedName>
        <fullName evidence="5">MSMB protein</fullName>
    </submittedName>
</protein>
<feature type="non-terminal residue" evidence="5">
    <location>
        <position position="77"/>
    </location>
</feature>
<feature type="non-terminal residue" evidence="5">
    <location>
        <position position="1"/>
    </location>
</feature>
<keyword evidence="3" id="KW-0964">Secreted</keyword>
<comment type="caution">
    <text evidence="5">The sequence shown here is derived from an EMBL/GenBank/DDBJ whole genome shotgun (WGS) entry which is preliminary data.</text>
</comment>
<name>A0A7K4RX88_COLPI</name>
<evidence type="ECO:0000256" key="3">
    <source>
        <dbReference type="ARBA" id="ARBA00022525"/>
    </source>
</evidence>
<proteinExistence type="inferred from homology"/>
<dbReference type="OrthoDB" id="6076852at2759"/>
<dbReference type="PANTHER" id="PTHR10500:SF7">
    <property type="entry name" value="BETA-MICROSEMINOPROTEIN"/>
    <property type="match status" value="1"/>
</dbReference>
<evidence type="ECO:0000256" key="1">
    <source>
        <dbReference type="ARBA" id="ARBA00004613"/>
    </source>
</evidence>
<dbReference type="Proteomes" id="UP000530263">
    <property type="component" value="Unassembled WGS sequence"/>
</dbReference>
<keyword evidence="6" id="KW-1185">Reference proteome</keyword>
<evidence type="ECO:0000313" key="6">
    <source>
        <dbReference type="Proteomes" id="UP000530263"/>
    </source>
</evidence>
<evidence type="ECO:0000256" key="4">
    <source>
        <dbReference type="ARBA" id="ARBA00023157"/>
    </source>
</evidence>
<dbReference type="Gene3D" id="2.20.25.590">
    <property type="match status" value="1"/>
</dbReference>
<dbReference type="InterPro" id="IPR008735">
    <property type="entry name" value="PSP94"/>
</dbReference>
<comment type="subcellular location">
    <subcellularLocation>
        <location evidence="1">Secreted</location>
    </subcellularLocation>
</comment>
<reference evidence="5 6" key="1">
    <citation type="submission" date="2019-09" db="EMBL/GenBank/DDBJ databases">
        <title>Bird 10,000 Genomes (B10K) Project - Family phase.</title>
        <authorList>
            <person name="Zhang G."/>
        </authorList>
    </citation>
    <scope>NUCLEOTIDE SEQUENCE [LARGE SCALE GENOMIC DNA]</scope>
    <source>
        <strain evidence="5">B10K-DU-021-26</strain>
        <tissue evidence="5">Mixed tissue sample</tissue>
    </source>
</reference>